<protein>
    <recommendedName>
        <fullName evidence="3">Carboxylic ester hydrolase</fullName>
        <ecNumber evidence="3">3.1.1.-</ecNumber>
    </recommendedName>
</protein>
<dbReference type="RefSeq" id="XP_038751150.1">
    <property type="nucleotide sequence ID" value="XM_038883555.1"/>
</dbReference>
<organism evidence="5 6">
    <name type="scientific">Colletotrichum karsti</name>
    <dbReference type="NCBI Taxonomy" id="1095194"/>
    <lineage>
        <taxon>Eukaryota</taxon>
        <taxon>Fungi</taxon>
        <taxon>Dikarya</taxon>
        <taxon>Ascomycota</taxon>
        <taxon>Pezizomycotina</taxon>
        <taxon>Sordariomycetes</taxon>
        <taxon>Hypocreomycetidae</taxon>
        <taxon>Glomerellales</taxon>
        <taxon>Glomerellaceae</taxon>
        <taxon>Colletotrichum</taxon>
        <taxon>Colletotrichum boninense species complex</taxon>
    </lineage>
</organism>
<evidence type="ECO:0000313" key="6">
    <source>
        <dbReference type="Proteomes" id="UP000781932"/>
    </source>
</evidence>
<dbReference type="SUPFAM" id="SSF53474">
    <property type="entry name" value="alpha/beta-Hydrolases"/>
    <property type="match status" value="1"/>
</dbReference>
<evidence type="ECO:0000256" key="2">
    <source>
        <dbReference type="ARBA" id="ARBA00022801"/>
    </source>
</evidence>
<dbReference type="OrthoDB" id="408631at2759"/>
<comment type="caution">
    <text evidence="5">The sequence shown here is derived from an EMBL/GenBank/DDBJ whole genome shotgun (WGS) entry which is preliminary data.</text>
</comment>
<dbReference type="Pfam" id="PF00135">
    <property type="entry name" value="COesterase"/>
    <property type="match status" value="1"/>
</dbReference>
<comment type="similarity">
    <text evidence="1 3">Belongs to the type-B carboxylesterase/lipase family.</text>
</comment>
<dbReference type="InterPro" id="IPR019826">
    <property type="entry name" value="Carboxylesterase_B_AS"/>
</dbReference>
<evidence type="ECO:0000256" key="3">
    <source>
        <dbReference type="RuleBase" id="RU361235"/>
    </source>
</evidence>
<dbReference type="PROSITE" id="PS00941">
    <property type="entry name" value="CARBOXYLESTERASE_B_2"/>
    <property type="match status" value="1"/>
</dbReference>
<keyword evidence="6" id="KW-1185">Reference proteome</keyword>
<sequence length="544" mass="58997">MRPSLSTILLASFALQTGASKLPVVHLDYAAYQANSLNESGGYYNFSNIRYAAPPIGDLRFRLPVEPTGRQCRVDDGSVGRVCPQSSGNWSLISNNFTKAYVNGQPFDYNAAVAALPKSPRVVSADNRTTEDCLFLDVIAPETAFGKNKTKLPVLIYVYGGGYSSGDKTGDGDFNPAELLRMSNNGFVYVAMNYRLGALGWLSGREVAADGTPNAGLHDQRLSFRWVQKYIHLFGGDKNRVTVMGGSAGAGSIMHHLTAFGGRKNESLFSQAILLSPAFLPAPTEVNAERAFGNFLDILNVTSLSEARKLSSEEVIAGNALQIYSEATYGNNIYGPVVDGKYAPALPGQLLLNGSFDKDVRIMTMHNTLEGLIFTNPTINSSVDYLSTITSSFPTVKEDALEYINSTLYPPIFNGSAGYKDEFQRALATIQDINIICNTNYLARAFSNQAYALRFAVPPGIHGQQTPYVFRNGAPAGIVEPVADALQSYIVSFVTKSVPSFNGADVPLYGTESMLMNLAPNGTSLQKDDTANQRCKWWQQGLFA</sequence>
<dbReference type="Gene3D" id="3.40.50.1820">
    <property type="entry name" value="alpha/beta hydrolase"/>
    <property type="match status" value="1"/>
</dbReference>
<proteinExistence type="inferred from homology"/>
<dbReference type="InterPro" id="IPR019819">
    <property type="entry name" value="Carboxylesterase_B_CS"/>
</dbReference>
<reference evidence="5" key="1">
    <citation type="submission" date="2020-03" db="EMBL/GenBank/DDBJ databases">
        <authorList>
            <person name="He L."/>
        </authorList>
    </citation>
    <scope>NUCLEOTIDE SEQUENCE</scope>
    <source>
        <strain evidence="5">CkLH20</strain>
    </source>
</reference>
<dbReference type="AlphaFoldDB" id="A0A9P6IF42"/>
<feature type="domain" description="Carboxylesterase type B" evidence="4">
    <location>
        <begin position="39"/>
        <end position="536"/>
    </location>
</feature>
<dbReference type="PANTHER" id="PTHR11559">
    <property type="entry name" value="CARBOXYLESTERASE"/>
    <property type="match status" value="1"/>
</dbReference>
<name>A0A9P6IF42_9PEZI</name>
<keyword evidence="2 3" id="KW-0378">Hydrolase</keyword>
<evidence type="ECO:0000259" key="4">
    <source>
        <dbReference type="Pfam" id="PF00135"/>
    </source>
</evidence>
<dbReference type="GO" id="GO:0016787">
    <property type="term" value="F:hydrolase activity"/>
    <property type="evidence" value="ECO:0007669"/>
    <property type="project" value="UniProtKB-KW"/>
</dbReference>
<evidence type="ECO:0000256" key="1">
    <source>
        <dbReference type="ARBA" id="ARBA00005964"/>
    </source>
</evidence>
<dbReference type="Proteomes" id="UP000781932">
    <property type="component" value="Unassembled WGS sequence"/>
</dbReference>
<dbReference type="GeneID" id="62156629"/>
<feature type="chain" id="PRO_5040537360" description="Carboxylic ester hydrolase" evidence="3">
    <location>
        <begin position="20"/>
        <end position="544"/>
    </location>
</feature>
<dbReference type="InterPro" id="IPR002018">
    <property type="entry name" value="CarbesteraseB"/>
</dbReference>
<dbReference type="PROSITE" id="PS00122">
    <property type="entry name" value="CARBOXYLESTERASE_B_1"/>
    <property type="match status" value="1"/>
</dbReference>
<dbReference type="EC" id="3.1.1.-" evidence="3"/>
<gene>
    <name evidence="5" type="ORF">CkaCkLH20_00835</name>
</gene>
<evidence type="ECO:0000313" key="5">
    <source>
        <dbReference type="EMBL" id="KAF9881689.1"/>
    </source>
</evidence>
<reference evidence="5" key="2">
    <citation type="submission" date="2020-11" db="EMBL/GenBank/DDBJ databases">
        <title>Whole genome sequencing of Colletotrichum sp.</title>
        <authorList>
            <person name="Li H."/>
        </authorList>
    </citation>
    <scope>NUCLEOTIDE SEQUENCE</scope>
    <source>
        <strain evidence="5">CkLH20</strain>
    </source>
</reference>
<dbReference type="InterPro" id="IPR029058">
    <property type="entry name" value="AB_hydrolase_fold"/>
</dbReference>
<keyword evidence="3" id="KW-0732">Signal</keyword>
<accession>A0A9P6IF42</accession>
<feature type="signal peptide" evidence="3">
    <location>
        <begin position="1"/>
        <end position="19"/>
    </location>
</feature>
<dbReference type="InterPro" id="IPR050309">
    <property type="entry name" value="Type-B_Carboxylest/Lipase"/>
</dbReference>
<dbReference type="EMBL" id="JAATWM020000002">
    <property type="protein sequence ID" value="KAF9881689.1"/>
    <property type="molecule type" value="Genomic_DNA"/>
</dbReference>